<dbReference type="InterPro" id="IPR000014">
    <property type="entry name" value="PAS"/>
</dbReference>
<dbReference type="Pfam" id="PF01339">
    <property type="entry name" value="CheB_methylest"/>
    <property type="match status" value="1"/>
</dbReference>
<dbReference type="SUPFAM" id="SSF55785">
    <property type="entry name" value="PYP-like sensor domain (PAS domain)"/>
    <property type="match status" value="2"/>
</dbReference>
<feature type="region of interest" description="Disordered" evidence="8">
    <location>
        <begin position="491"/>
        <end position="517"/>
    </location>
</feature>
<dbReference type="PROSITE" id="PS50122">
    <property type="entry name" value="CHEB"/>
    <property type="match status" value="1"/>
</dbReference>
<dbReference type="Gene3D" id="3.30.450.20">
    <property type="entry name" value="PAS domain"/>
    <property type="match status" value="2"/>
</dbReference>
<evidence type="ECO:0000256" key="4">
    <source>
        <dbReference type="ARBA" id="ARBA00022679"/>
    </source>
</evidence>
<keyword evidence="7" id="KW-0175">Coiled coil</keyword>
<evidence type="ECO:0000256" key="3">
    <source>
        <dbReference type="ARBA" id="ARBA00022603"/>
    </source>
</evidence>
<name>A0ABU3CEC1_9FLAO</name>
<reference evidence="13 14" key="1">
    <citation type="submission" date="2023-09" db="EMBL/GenBank/DDBJ databases">
        <authorList>
            <person name="Rey-Velasco X."/>
        </authorList>
    </citation>
    <scope>NUCLEOTIDE SEQUENCE [LARGE SCALE GENOMIC DNA]</scope>
    <source>
        <strain evidence="13 14">F363</strain>
    </source>
</reference>
<dbReference type="CDD" id="cd00082">
    <property type="entry name" value="HisKA"/>
    <property type="match status" value="1"/>
</dbReference>
<dbReference type="Gene3D" id="1.10.155.10">
    <property type="entry name" value="Chemotaxis receptor methyltransferase CheR, N-terminal domain"/>
    <property type="match status" value="1"/>
</dbReference>
<evidence type="ECO:0000256" key="8">
    <source>
        <dbReference type="SAM" id="MobiDB-lite"/>
    </source>
</evidence>
<gene>
    <name evidence="13" type="ORF">RM553_17730</name>
</gene>
<dbReference type="InterPro" id="IPR035909">
    <property type="entry name" value="CheB_C"/>
</dbReference>
<dbReference type="InterPro" id="IPR036097">
    <property type="entry name" value="HisK_dim/P_sf"/>
</dbReference>
<keyword evidence="6" id="KW-0145">Chemotaxis</keyword>
<dbReference type="Pfam" id="PF13426">
    <property type="entry name" value="PAS_9"/>
    <property type="match status" value="1"/>
</dbReference>
<dbReference type="EMBL" id="JAVRHQ010000031">
    <property type="protein sequence ID" value="MDT0644685.1"/>
    <property type="molecule type" value="Genomic_DNA"/>
</dbReference>
<dbReference type="Gene3D" id="3.40.50.150">
    <property type="entry name" value="Vaccinia Virus protein VP39"/>
    <property type="match status" value="1"/>
</dbReference>
<feature type="coiled-coil region" evidence="7">
    <location>
        <begin position="972"/>
        <end position="1002"/>
    </location>
</feature>
<dbReference type="PROSITE" id="PS50123">
    <property type="entry name" value="CHER"/>
    <property type="match status" value="1"/>
</dbReference>
<evidence type="ECO:0000256" key="7">
    <source>
        <dbReference type="SAM" id="Coils"/>
    </source>
</evidence>
<comment type="catalytic activity">
    <reaction evidence="2">
        <text>L-glutamyl-[protein] + S-adenosyl-L-methionine = [protein]-L-glutamate 5-O-methyl ester + S-adenosyl-L-homocysteine</text>
        <dbReference type="Rhea" id="RHEA:24452"/>
        <dbReference type="Rhea" id="RHEA-COMP:10208"/>
        <dbReference type="Rhea" id="RHEA-COMP:10311"/>
        <dbReference type="ChEBI" id="CHEBI:29973"/>
        <dbReference type="ChEBI" id="CHEBI:57856"/>
        <dbReference type="ChEBI" id="CHEBI:59789"/>
        <dbReference type="ChEBI" id="CHEBI:82795"/>
        <dbReference type="EC" id="2.1.1.80"/>
    </reaction>
</comment>
<dbReference type="Pfam" id="PF01739">
    <property type="entry name" value="CheR"/>
    <property type="match status" value="1"/>
</dbReference>
<feature type="domain" description="Histidine kinase" evidence="9">
    <location>
        <begin position="1002"/>
        <end position="1214"/>
    </location>
</feature>
<dbReference type="InterPro" id="IPR000673">
    <property type="entry name" value="Sig_transdc_resp-reg_Me-estase"/>
</dbReference>
<dbReference type="InterPro" id="IPR022641">
    <property type="entry name" value="CheR_N"/>
</dbReference>
<dbReference type="CDD" id="cd00130">
    <property type="entry name" value="PAS"/>
    <property type="match status" value="1"/>
</dbReference>
<dbReference type="SUPFAM" id="SSF55874">
    <property type="entry name" value="ATPase domain of HSP90 chaperone/DNA topoisomerase II/histidine kinase"/>
    <property type="match status" value="1"/>
</dbReference>
<evidence type="ECO:0000259" key="10">
    <source>
        <dbReference type="PROSITE" id="PS50113"/>
    </source>
</evidence>
<dbReference type="SUPFAM" id="SSF47384">
    <property type="entry name" value="Homodimeric domain of signal transducing histidine kinase"/>
    <property type="match status" value="1"/>
</dbReference>
<dbReference type="SMART" id="SM00388">
    <property type="entry name" value="HisKA"/>
    <property type="match status" value="1"/>
</dbReference>
<dbReference type="GO" id="GO:0008168">
    <property type="term" value="F:methyltransferase activity"/>
    <property type="evidence" value="ECO:0007669"/>
    <property type="project" value="UniProtKB-KW"/>
</dbReference>
<keyword evidence="4" id="KW-0808">Transferase</keyword>
<evidence type="ECO:0000313" key="13">
    <source>
        <dbReference type="EMBL" id="MDT0644685.1"/>
    </source>
</evidence>
<dbReference type="PANTHER" id="PTHR24422:SF27">
    <property type="entry name" value="PROTEIN-GLUTAMATE O-METHYLTRANSFERASE"/>
    <property type="match status" value="1"/>
</dbReference>
<evidence type="ECO:0000259" key="12">
    <source>
        <dbReference type="PROSITE" id="PS50123"/>
    </source>
</evidence>
<feature type="domain" description="PAC" evidence="10">
    <location>
        <begin position="932"/>
        <end position="984"/>
    </location>
</feature>
<dbReference type="InterPro" id="IPR050903">
    <property type="entry name" value="Bact_Chemotaxis_MeTrfase"/>
</dbReference>
<dbReference type="Proteomes" id="UP001262889">
    <property type="component" value="Unassembled WGS sequence"/>
</dbReference>
<dbReference type="InterPro" id="IPR003661">
    <property type="entry name" value="HisK_dim/P_dom"/>
</dbReference>
<sequence length="1214" mass="138600">MTKNDNILSQVSESENAVRDFRIIAVGASAGGLEALKAFFSGISEEDNNAYIVIQHLSPDYKSMMGEILAKSAHLPIEQIEDGKEIEPGRIYLIPPVNNLILEENKFRLLKKPQDQKLNLPIDIFLESLANARVEKAIAIILSGTGSDGTRGIRAIKEKDGMVMVQDPQESKFDGMPNSAISTGLVDYILPIEEMGQELQNFINAPSVVKYTEENIEYDENSLIKILHLIDQETQLDFSEYKYSTLARRVARRVNVCKCNSLEEYYYVLKSNPEEIDCLYREFLIGVTKFFRDARVWEIMEDDVIPELISKKKDGDVFKIWDVACSTGEEAYSLGMIINEEIERQNKNIEVKIFATDIAEKHLEIGSKGIYPESIIADIPPNLAEKYLIDCVEGYQVVEKIRRMVIFSKHNIIKNPPFSRMDLVLCRNLLIYFQPSIQKKALNVLHYGLKEDGFLVLGTSESVNTHREFFDDVSRKWKIYRNVFPRKRLQSETLRSSSSRLSTTRPEKKKMPDTSTGVEVSTKTKFINELSEAILDQFGGASVYVDSDYNIMHAIGEFRKYANLPVRGFSVNLLDMMGAEVKHVVLSTTKEAKKGNSKAVYRDAIYQHQGEPKAMDVIVKPFTQKHLDDELNFVITFVEKEVDLSEIKEVQKSTPDSRTQNHIAELEDELKKTKEDLQQSLEEIESSNEELQAANEELLASNEELQSTNEELQSVNEEINTVNAENIQKMDDLAALNSDMNNLLESTQIGTIFLDRNLRIRKFTPSIKEHFSFINSDEGRPIEHFTDNIGKRNLVARCKMVLKNGKTLEKQITSKKGKNFLRRISPYRDSSGKISGVVVTFIDIENLEKSRKRLIASEKRFKSFYEEDPVMHFSIDPTTSLVVQCNQEAVEKLGYEDKEEIIGKPFFDLYEEESQVEALKLNEIFRKKGELKNVEQEMLTRSGKVIPVIMNSTIEVDDDGNGITHRFTCVDISELKKAQEELKEQKADLERANKDLEQFVSICSHDLQEPLSTIKFGSDILGKIYAEKLDAKGKEYISYIDQASNRLADQIKALLEHSRIGRNTKKSLVNTRELVEVVKYDLGKRIRDTKAKVHVGSLPKVRAYEVELRLLFQNLLSNALKYKAKDRDPEIRISAYQEGNYWVFSVMDNGIGISEKDQKEIFTIFNRVPTEEKYDGTGVGLAHVEKIVHLHEGTLWVDSQPGVGSTFYFKIKRK</sequence>
<organism evidence="13 14">
    <name type="scientific">Autumnicola tepida</name>
    <dbReference type="NCBI Taxonomy" id="3075595"/>
    <lineage>
        <taxon>Bacteria</taxon>
        <taxon>Pseudomonadati</taxon>
        <taxon>Bacteroidota</taxon>
        <taxon>Flavobacteriia</taxon>
        <taxon>Flavobacteriales</taxon>
        <taxon>Flavobacteriaceae</taxon>
        <taxon>Autumnicola</taxon>
    </lineage>
</organism>
<feature type="active site" evidence="6">
    <location>
        <position position="56"/>
    </location>
</feature>
<dbReference type="Pfam" id="PF03705">
    <property type="entry name" value="CheR_N"/>
    <property type="match status" value="1"/>
</dbReference>
<keyword evidence="14" id="KW-1185">Reference proteome</keyword>
<feature type="domain" description="CheB-type methylesterase" evidence="11">
    <location>
        <begin position="17"/>
        <end position="206"/>
    </location>
</feature>
<dbReference type="GO" id="GO:0032259">
    <property type="term" value="P:methylation"/>
    <property type="evidence" value="ECO:0007669"/>
    <property type="project" value="UniProtKB-KW"/>
</dbReference>
<feature type="domain" description="CheR-type methyltransferase" evidence="12">
    <location>
        <begin position="211"/>
        <end position="463"/>
    </location>
</feature>
<dbReference type="InterPro" id="IPR003594">
    <property type="entry name" value="HATPase_dom"/>
</dbReference>
<keyword evidence="3 13" id="KW-0489">Methyltransferase</keyword>
<proteinExistence type="predicted"/>
<dbReference type="InterPro" id="IPR000700">
    <property type="entry name" value="PAS-assoc_C"/>
</dbReference>
<dbReference type="Gene3D" id="3.40.50.180">
    <property type="entry name" value="Methylesterase CheB, C-terminal domain"/>
    <property type="match status" value="1"/>
</dbReference>
<evidence type="ECO:0000256" key="1">
    <source>
        <dbReference type="ARBA" id="ARBA00000085"/>
    </source>
</evidence>
<keyword evidence="5" id="KW-0949">S-adenosyl-L-methionine</keyword>
<evidence type="ECO:0000313" key="14">
    <source>
        <dbReference type="Proteomes" id="UP001262889"/>
    </source>
</evidence>
<evidence type="ECO:0000259" key="9">
    <source>
        <dbReference type="PROSITE" id="PS50109"/>
    </source>
</evidence>
<dbReference type="SMART" id="SM00387">
    <property type="entry name" value="HATPase_c"/>
    <property type="match status" value="1"/>
</dbReference>
<evidence type="ECO:0000256" key="6">
    <source>
        <dbReference type="PROSITE-ProRule" id="PRU00050"/>
    </source>
</evidence>
<dbReference type="InterPro" id="IPR005467">
    <property type="entry name" value="His_kinase_dom"/>
</dbReference>
<dbReference type="InterPro" id="IPR035965">
    <property type="entry name" value="PAS-like_dom_sf"/>
</dbReference>
<feature type="compositionally biased region" description="Low complexity" evidence="8">
    <location>
        <begin position="491"/>
        <end position="504"/>
    </location>
</feature>
<dbReference type="PROSITE" id="PS50113">
    <property type="entry name" value="PAC"/>
    <property type="match status" value="2"/>
</dbReference>
<dbReference type="InterPro" id="IPR036890">
    <property type="entry name" value="HATPase_C_sf"/>
</dbReference>
<dbReference type="PANTHER" id="PTHR24422">
    <property type="entry name" value="CHEMOTAXIS PROTEIN METHYLTRANSFERASE"/>
    <property type="match status" value="1"/>
</dbReference>
<feature type="active site" evidence="6">
    <location>
        <position position="29"/>
    </location>
</feature>
<comment type="catalytic activity">
    <reaction evidence="1">
        <text>ATP + protein L-histidine = ADP + protein N-phospho-L-histidine.</text>
        <dbReference type="EC" id="2.7.13.3"/>
    </reaction>
</comment>
<dbReference type="PROSITE" id="PS50109">
    <property type="entry name" value="HIS_KIN"/>
    <property type="match status" value="1"/>
</dbReference>
<evidence type="ECO:0000256" key="2">
    <source>
        <dbReference type="ARBA" id="ARBA00001541"/>
    </source>
</evidence>
<dbReference type="SUPFAM" id="SSF47757">
    <property type="entry name" value="Chemotaxis receptor methyltransferase CheR, N-terminal domain"/>
    <property type="match status" value="1"/>
</dbReference>
<feature type="active site" evidence="6">
    <location>
        <position position="148"/>
    </location>
</feature>
<dbReference type="Gene3D" id="3.30.565.10">
    <property type="entry name" value="Histidine kinase-like ATPase, C-terminal domain"/>
    <property type="match status" value="1"/>
</dbReference>
<evidence type="ECO:0000259" key="11">
    <source>
        <dbReference type="PROSITE" id="PS50122"/>
    </source>
</evidence>
<dbReference type="Gene3D" id="1.10.287.130">
    <property type="match status" value="1"/>
</dbReference>
<dbReference type="NCBIfam" id="TIGR00229">
    <property type="entry name" value="sensory_box"/>
    <property type="match status" value="1"/>
</dbReference>
<dbReference type="Pfam" id="PF13596">
    <property type="entry name" value="PAS_10"/>
    <property type="match status" value="1"/>
</dbReference>
<dbReference type="InterPro" id="IPR029063">
    <property type="entry name" value="SAM-dependent_MTases_sf"/>
</dbReference>
<comment type="caution">
    <text evidence="13">The sequence shown here is derived from an EMBL/GenBank/DDBJ whole genome shotgun (WGS) entry which is preliminary data.</text>
</comment>
<accession>A0ABU3CEC1</accession>
<feature type="coiled-coil region" evidence="7">
    <location>
        <begin position="656"/>
        <end position="725"/>
    </location>
</feature>
<dbReference type="InterPro" id="IPR000780">
    <property type="entry name" value="CheR_MeTrfase"/>
</dbReference>
<dbReference type="InterPro" id="IPR022642">
    <property type="entry name" value="CheR_C"/>
</dbReference>
<protein>
    <submittedName>
        <fullName evidence="13">CheR family methyltransferase</fullName>
    </submittedName>
</protein>
<dbReference type="CDD" id="cd16434">
    <property type="entry name" value="CheB-CheR_fusion"/>
    <property type="match status" value="1"/>
</dbReference>
<dbReference type="SUPFAM" id="SSF53335">
    <property type="entry name" value="S-adenosyl-L-methionine-dependent methyltransferases"/>
    <property type="match status" value="1"/>
</dbReference>
<evidence type="ECO:0000256" key="5">
    <source>
        <dbReference type="ARBA" id="ARBA00022691"/>
    </source>
</evidence>
<keyword evidence="6" id="KW-0378">Hydrolase</keyword>
<dbReference type="Pfam" id="PF00512">
    <property type="entry name" value="HisKA"/>
    <property type="match status" value="1"/>
</dbReference>
<dbReference type="PRINTS" id="PR00996">
    <property type="entry name" value="CHERMTFRASE"/>
</dbReference>
<dbReference type="SMART" id="SM00138">
    <property type="entry name" value="MeTrc"/>
    <property type="match status" value="1"/>
</dbReference>
<dbReference type="RefSeq" id="WP_311536301.1">
    <property type="nucleotide sequence ID" value="NZ_JAVRHQ010000031.1"/>
</dbReference>
<dbReference type="InterPro" id="IPR036804">
    <property type="entry name" value="CheR_N_sf"/>
</dbReference>
<feature type="domain" description="PAC" evidence="10">
    <location>
        <begin position="806"/>
        <end position="856"/>
    </location>
</feature>
<dbReference type="Pfam" id="PF02518">
    <property type="entry name" value="HATPase_c"/>
    <property type="match status" value="1"/>
</dbReference>
<dbReference type="SUPFAM" id="SSF52738">
    <property type="entry name" value="Methylesterase CheB, C-terminal domain"/>
    <property type="match status" value="1"/>
</dbReference>